<dbReference type="Proteomes" id="UP000321272">
    <property type="component" value="Chromosome"/>
</dbReference>
<keyword evidence="4" id="KW-1185">Reference proteome</keyword>
<dbReference type="SMART" id="SM00867">
    <property type="entry name" value="YceI"/>
    <property type="match status" value="1"/>
</dbReference>
<dbReference type="KEGG" id="paur:FGL86_09890"/>
<organism evidence="3 4">
    <name type="scientific">Pistricoccus aurantiacus</name>
    <dbReference type="NCBI Taxonomy" id="1883414"/>
    <lineage>
        <taxon>Bacteria</taxon>
        <taxon>Pseudomonadati</taxon>
        <taxon>Pseudomonadota</taxon>
        <taxon>Gammaproteobacteria</taxon>
        <taxon>Oceanospirillales</taxon>
        <taxon>Halomonadaceae</taxon>
        <taxon>Pistricoccus</taxon>
    </lineage>
</organism>
<keyword evidence="1" id="KW-0732">Signal</keyword>
<dbReference type="Pfam" id="PF04264">
    <property type="entry name" value="YceI"/>
    <property type="match status" value="1"/>
</dbReference>
<accession>A0A5B8STV0</accession>
<dbReference type="PANTHER" id="PTHR34406">
    <property type="entry name" value="PROTEIN YCEI"/>
    <property type="match status" value="1"/>
</dbReference>
<name>A0A5B8STV0_9GAMM</name>
<evidence type="ECO:0000259" key="2">
    <source>
        <dbReference type="SMART" id="SM00867"/>
    </source>
</evidence>
<dbReference type="SUPFAM" id="SSF101874">
    <property type="entry name" value="YceI-like"/>
    <property type="match status" value="1"/>
</dbReference>
<feature type="domain" description="Lipid/polyisoprenoid-binding YceI-like" evidence="2">
    <location>
        <begin position="26"/>
        <end position="186"/>
    </location>
</feature>
<dbReference type="PANTHER" id="PTHR34406:SF1">
    <property type="entry name" value="PROTEIN YCEI"/>
    <property type="match status" value="1"/>
</dbReference>
<feature type="chain" id="PRO_5022982667" evidence="1">
    <location>
        <begin position="23"/>
        <end position="189"/>
    </location>
</feature>
<protein>
    <submittedName>
        <fullName evidence="3">YceI family protein</fullName>
    </submittedName>
</protein>
<gene>
    <name evidence="3" type="ORF">FGL86_09890</name>
</gene>
<proteinExistence type="predicted"/>
<dbReference type="Gene3D" id="2.40.128.110">
    <property type="entry name" value="Lipid/polyisoprenoid-binding, YceI-like"/>
    <property type="match status" value="1"/>
</dbReference>
<dbReference type="InterPro" id="IPR007372">
    <property type="entry name" value="Lipid/polyisoprenoid-bd_YceI"/>
</dbReference>
<dbReference type="InterPro" id="IPR036761">
    <property type="entry name" value="TTHA0802/YceI-like_sf"/>
</dbReference>
<dbReference type="EMBL" id="CP042382">
    <property type="protein sequence ID" value="QEA39357.1"/>
    <property type="molecule type" value="Genomic_DNA"/>
</dbReference>
<dbReference type="RefSeq" id="WP_147184409.1">
    <property type="nucleotide sequence ID" value="NZ_CP042382.1"/>
</dbReference>
<reference evidence="3 4" key="1">
    <citation type="submission" date="2019-06" db="EMBL/GenBank/DDBJ databases">
        <title>Genome analyses of bacteria isolated from kimchi.</title>
        <authorList>
            <person name="Lee S."/>
            <person name="Ahn S."/>
            <person name="Roh S."/>
        </authorList>
    </citation>
    <scope>NUCLEOTIDE SEQUENCE [LARGE SCALE GENOMIC DNA]</scope>
    <source>
        <strain evidence="3 4">CBA4606</strain>
    </source>
</reference>
<evidence type="ECO:0000256" key="1">
    <source>
        <dbReference type="SAM" id="SignalP"/>
    </source>
</evidence>
<evidence type="ECO:0000313" key="4">
    <source>
        <dbReference type="Proteomes" id="UP000321272"/>
    </source>
</evidence>
<dbReference type="AlphaFoldDB" id="A0A5B8STV0"/>
<evidence type="ECO:0000313" key="3">
    <source>
        <dbReference type="EMBL" id="QEA39357.1"/>
    </source>
</evidence>
<feature type="signal peptide" evidence="1">
    <location>
        <begin position="1"/>
        <end position="22"/>
    </location>
</feature>
<dbReference type="OrthoDB" id="1247465at2"/>
<sequence>MRSAIALIIGVWMMGWLSTAQADATAWDIVQDESRLGFVATQDGDEFEGEFAEFETEIRFSKAALEESRFDVTIDVTSIDAGNSQRNDALPDEEWFFFERFPQASYVTSAIREGDEAPFEALGTLTLRGIEREVVLPFEWRTDGDRASMQGRTTLNRTDFGIGQGEWAEDDTVAYPVEVVVDLTLERSD</sequence>